<dbReference type="EMBL" id="BMFK01000002">
    <property type="protein sequence ID" value="GGE76387.1"/>
    <property type="molecule type" value="Genomic_DNA"/>
</dbReference>
<dbReference type="RefSeq" id="WP_188389067.1">
    <property type="nucleotide sequence ID" value="NZ_BMFK01000002.1"/>
</dbReference>
<comment type="caution">
    <text evidence="3">The sequence shown here is derived from an EMBL/GenBank/DDBJ whole genome shotgun (WGS) entry which is preliminary data.</text>
</comment>
<keyword evidence="4" id="KW-1185">Reference proteome</keyword>
<dbReference type="InterPro" id="IPR058780">
    <property type="entry name" value="YhfM-like_dom"/>
</dbReference>
<keyword evidence="1" id="KW-0732">Signal</keyword>
<protein>
    <recommendedName>
        <fullName evidence="2">YhfM-like domain-containing protein</fullName>
    </recommendedName>
</protein>
<sequence>MKKPLFFVGVLLLIVISGCDAFNPVTSIEIKQVIKNDRSDDNPKLETYKAISEEDDIKGITRILTSGEEQIGIVAYGNGADYHLKVLRENGEEKEYFLWMDAERLLGQIKQGDWYYSLSEEDVKKLVDYIEG</sequence>
<evidence type="ECO:0000256" key="1">
    <source>
        <dbReference type="SAM" id="SignalP"/>
    </source>
</evidence>
<organism evidence="3 4">
    <name type="scientific">Priestia taiwanensis</name>
    <dbReference type="NCBI Taxonomy" id="1347902"/>
    <lineage>
        <taxon>Bacteria</taxon>
        <taxon>Bacillati</taxon>
        <taxon>Bacillota</taxon>
        <taxon>Bacilli</taxon>
        <taxon>Bacillales</taxon>
        <taxon>Bacillaceae</taxon>
        <taxon>Priestia</taxon>
    </lineage>
</organism>
<accession>A0A917ERA8</accession>
<evidence type="ECO:0000313" key="3">
    <source>
        <dbReference type="EMBL" id="GGE76387.1"/>
    </source>
</evidence>
<dbReference type="AlphaFoldDB" id="A0A917ERA8"/>
<proteinExistence type="predicted"/>
<evidence type="ECO:0000313" key="4">
    <source>
        <dbReference type="Proteomes" id="UP000605259"/>
    </source>
</evidence>
<evidence type="ECO:0000259" key="2">
    <source>
        <dbReference type="Pfam" id="PF26353"/>
    </source>
</evidence>
<name>A0A917ERA8_9BACI</name>
<dbReference type="Pfam" id="PF26353">
    <property type="entry name" value="YhfM"/>
    <property type="match status" value="1"/>
</dbReference>
<feature type="domain" description="YhfM-like" evidence="2">
    <location>
        <begin position="36"/>
        <end position="130"/>
    </location>
</feature>
<reference evidence="3" key="2">
    <citation type="submission" date="2020-09" db="EMBL/GenBank/DDBJ databases">
        <authorList>
            <person name="Sun Q."/>
            <person name="Zhou Y."/>
        </authorList>
    </citation>
    <scope>NUCLEOTIDE SEQUENCE</scope>
    <source>
        <strain evidence="3">CGMCC 1.12698</strain>
    </source>
</reference>
<feature type="signal peptide" evidence="1">
    <location>
        <begin position="1"/>
        <end position="21"/>
    </location>
</feature>
<dbReference type="Proteomes" id="UP000605259">
    <property type="component" value="Unassembled WGS sequence"/>
</dbReference>
<dbReference type="PROSITE" id="PS51257">
    <property type="entry name" value="PROKAR_LIPOPROTEIN"/>
    <property type="match status" value="1"/>
</dbReference>
<gene>
    <name evidence="3" type="ORF">GCM10007140_27640</name>
</gene>
<reference evidence="3" key="1">
    <citation type="journal article" date="2014" name="Int. J. Syst. Evol. Microbiol.">
        <title>Complete genome sequence of Corynebacterium casei LMG S-19264T (=DSM 44701T), isolated from a smear-ripened cheese.</title>
        <authorList>
            <consortium name="US DOE Joint Genome Institute (JGI-PGF)"/>
            <person name="Walter F."/>
            <person name="Albersmeier A."/>
            <person name="Kalinowski J."/>
            <person name="Ruckert C."/>
        </authorList>
    </citation>
    <scope>NUCLEOTIDE SEQUENCE</scope>
    <source>
        <strain evidence="3">CGMCC 1.12698</strain>
    </source>
</reference>
<feature type="chain" id="PRO_5039258328" description="YhfM-like domain-containing protein" evidence="1">
    <location>
        <begin position="22"/>
        <end position="132"/>
    </location>
</feature>